<proteinExistence type="predicted"/>
<name>A0A7Y2LYP4_9MICO</name>
<accession>A0A7Y2LYP4</accession>
<dbReference type="Gene3D" id="3.10.129.10">
    <property type="entry name" value="Hotdog Thioesterase"/>
    <property type="match status" value="1"/>
</dbReference>
<evidence type="ECO:0008006" key="3">
    <source>
        <dbReference type="Google" id="ProtNLM"/>
    </source>
</evidence>
<gene>
    <name evidence="1" type="ORF">HLA99_04955</name>
</gene>
<organism evidence="1 2">
    <name type="scientific">Microbacterium ulmi</name>
    <dbReference type="NCBI Taxonomy" id="179095"/>
    <lineage>
        <taxon>Bacteria</taxon>
        <taxon>Bacillati</taxon>
        <taxon>Actinomycetota</taxon>
        <taxon>Actinomycetes</taxon>
        <taxon>Micrococcales</taxon>
        <taxon>Microbacteriaceae</taxon>
        <taxon>Microbacterium</taxon>
    </lineage>
</organism>
<keyword evidence="2" id="KW-1185">Reference proteome</keyword>
<evidence type="ECO:0000313" key="2">
    <source>
        <dbReference type="Proteomes" id="UP000543598"/>
    </source>
</evidence>
<dbReference type="EMBL" id="JABEMB010000004">
    <property type="protein sequence ID" value="NNH03200.1"/>
    <property type="molecule type" value="Genomic_DNA"/>
</dbReference>
<protein>
    <recommendedName>
        <fullName evidence="3">MaoC dehydratase-like protein</fullName>
    </recommendedName>
</protein>
<dbReference type="RefSeq" id="WP_167037906.1">
    <property type="nucleotide sequence ID" value="NZ_BAAANA010000001.1"/>
</dbReference>
<dbReference type="AlphaFoldDB" id="A0A7Y2LYP4"/>
<reference evidence="1 2" key="1">
    <citation type="submission" date="2020-05" db="EMBL/GenBank/DDBJ databases">
        <title>MicrobeNet Type strains.</title>
        <authorList>
            <person name="Nicholson A.C."/>
        </authorList>
    </citation>
    <scope>NUCLEOTIDE SEQUENCE [LARGE SCALE GENOMIC DNA]</scope>
    <source>
        <strain evidence="1 2">JCM 14282</strain>
    </source>
</reference>
<dbReference type="Proteomes" id="UP000543598">
    <property type="component" value="Unassembled WGS sequence"/>
</dbReference>
<evidence type="ECO:0000313" key="1">
    <source>
        <dbReference type="EMBL" id="NNH03200.1"/>
    </source>
</evidence>
<sequence length="163" mass="17903">MNESVGLGILTPRIRAQYLSEQNRHSFTYTITEQELRRLRTAVAVRPNIEAAHGPELLQPPILAGTMDPFERKDLPDDGVLAMISSPAVGGGNAFTEVELLRPVPIGVPVRVEYRPSDIYEKRGSSGILLFRVRETTIYDGTAVVARVRAGHVLTFRIPGSAP</sequence>
<comment type="caution">
    <text evidence="1">The sequence shown here is derived from an EMBL/GenBank/DDBJ whole genome shotgun (WGS) entry which is preliminary data.</text>
</comment>